<dbReference type="EMBL" id="NCKU01007651">
    <property type="protein sequence ID" value="RWS02485.1"/>
    <property type="molecule type" value="Genomic_DNA"/>
</dbReference>
<feature type="binding site" evidence="9">
    <location>
        <position position="195"/>
    </location>
    <ligand>
        <name>Fe cation</name>
        <dbReference type="ChEBI" id="CHEBI:24875"/>
    </ligand>
</feature>
<evidence type="ECO:0000256" key="4">
    <source>
        <dbReference type="ARBA" id="ARBA00022723"/>
    </source>
</evidence>
<evidence type="ECO:0000259" key="10">
    <source>
        <dbReference type="PROSITE" id="PS51819"/>
    </source>
</evidence>
<evidence type="ECO:0000256" key="3">
    <source>
        <dbReference type="ARBA" id="ARBA00013222"/>
    </source>
</evidence>
<keyword evidence="13" id="KW-1185">Reference proteome</keyword>
<evidence type="ECO:0000256" key="5">
    <source>
        <dbReference type="ARBA" id="ARBA00022737"/>
    </source>
</evidence>
<dbReference type="EC" id="1.13.11.27" evidence="3"/>
<dbReference type="STRING" id="1965070.A0A3S3NMP7"/>
<keyword evidence="6" id="KW-0828">Tyrosine catabolism</keyword>
<dbReference type="Proteomes" id="UP000285301">
    <property type="component" value="Unassembled WGS sequence"/>
</dbReference>
<keyword evidence="4 9" id="KW-0479">Metal-binding</keyword>
<feature type="domain" description="VOC" evidence="10">
    <location>
        <begin position="192"/>
        <end position="350"/>
    </location>
</feature>
<dbReference type="NCBIfam" id="TIGR01263">
    <property type="entry name" value="4HPPD"/>
    <property type="match status" value="1"/>
</dbReference>
<reference evidence="12 13" key="1">
    <citation type="journal article" date="2018" name="Gigascience">
        <title>Genomes of trombidid mites reveal novel predicted allergens and laterally-transferred genes associated with secondary metabolism.</title>
        <authorList>
            <person name="Dong X."/>
            <person name="Chaisiri K."/>
            <person name="Xia D."/>
            <person name="Armstrong S.D."/>
            <person name="Fang Y."/>
            <person name="Donnelly M.J."/>
            <person name="Kadowaki T."/>
            <person name="McGarry J.W."/>
            <person name="Darby A.C."/>
            <person name="Makepeace B.L."/>
        </authorList>
    </citation>
    <scope>NUCLEOTIDE SEQUENCE [LARGE SCALE GENOMIC DNA]</scope>
    <source>
        <strain evidence="12">UoL-WK</strain>
    </source>
</reference>
<dbReference type="OrthoDB" id="414569at2759"/>
<evidence type="ECO:0000256" key="2">
    <source>
        <dbReference type="ARBA" id="ARBA00005877"/>
    </source>
</evidence>
<feature type="non-terminal residue" evidence="12">
    <location>
        <position position="1"/>
    </location>
</feature>
<dbReference type="InterPro" id="IPR041735">
    <property type="entry name" value="4OHPhenylPyrv_dOase_C"/>
</dbReference>
<dbReference type="SUPFAM" id="SSF54593">
    <property type="entry name" value="Glyoxalase/Bleomycin resistance protein/Dihydroxybiphenyl dioxygenase"/>
    <property type="match status" value="1"/>
</dbReference>
<comment type="similarity">
    <text evidence="2">Belongs to the 4HPPD family.</text>
</comment>
<dbReference type="Pfam" id="PF00903">
    <property type="entry name" value="Glyoxalase"/>
    <property type="match status" value="1"/>
</dbReference>
<dbReference type="FunFam" id="3.10.180.10:FF:000001">
    <property type="entry name" value="4-hydroxyphenylpyruvate dioxygenase"/>
    <property type="match status" value="1"/>
</dbReference>
<evidence type="ECO:0000313" key="12">
    <source>
        <dbReference type="EMBL" id="RWS02507.1"/>
    </source>
</evidence>
<dbReference type="GO" id="GO:0006572">
    <property type="term" value="P:L-tyrosine catabolic process"/>
    <property type="evidence" value="ECO:0007669"/>
    <property type="project" value="UniProtKB-KW"/>
</dbReference>
<evidence type="ECO:0000256" key="1">
    <source>
        <dbReference type="ARBA" id="ARBA00005162"/>
    </source>
</evidence>
<dbReference type="PROSITE" id="PS51819">
    <property type="entry name" value="VOC"/>
    <property type="match status" value="2"/>
</dbReference>
<protein>
    <recommendedName>
        <fullName evidence="3">4-hydroxyphenylpyruvate dioxygenase</fullName>
        <ecNumber evidence="3">1.13.11.27</ecNumber>
    </recommendedName>
</protein>
<evidence type="ECO:0000256" key="9">
    <source>
        <dbReference type="PIRSR" id="PIRSR009283-1"/>
    </source>
</evidence>
<evidence type="ECO:0000313" key="13">
    <source>
        <dbReference type="Proteomes" id="UP000285301"/>
    </source>
</evidence>
<evidence type="ECO:0000256" key="6">
    <source>
        <dbReference type="ARBA" id="ARBA00022878"/>
    </source>
</evidence>
<comment type="cofactor">
    <cofactor evidence="9">
        <name>Fe cation</name>
        <dbReference type="ChEBI" id="CHEBI:24875"/>
    </cofactor>
    <text evidence="9">Binds 1 Fe cation per subunit.</text>
</comment>
<dbReference type="GO" id="GO:0006559">
    <property type="term" value="P:L-phenylalanine catabolic process"/>
    <property type="evidence" value="ECO:0007669"/>
    <property type="project" value="UniProtKB-KW"/>
</dbReference>
<dbReference type="GO" id="GO:0046872">
    <property type="term" value="F:metal ion binding"/>
    <property type="evidence" value="ECO:0007669"/>
    <property type="project" value="UniProtKB-KW"/>
</dbReference>
<proteinExistence type="inferred from homology"/>
<keyword evidence="7 9" id="KW-0408">Iron</keyword>
<gene>
    <name evidence="11" type="ORF">B4U79_08581</name>
    <name evidence="12" type="ORF">B4U79_13676</name>
</gene>
<evidence type="ECO:0000313" key="11">
    <source>
        <dbReference type="EMBL" id="RWS02485.1"/>
    </source>
</evidence>
<feature type="binding site" evidence="9">
    <location>
        <position position="278"/>
    </location>
    <ligand>
        <name>Fe cation</name>
        <dbReference type="ChEBI" id="CHEBI:24875"/>
    </ligand>
</feature>
<dbReference type="CDD" id="cd08342">
    <property type="entry name" value="HPPD_N_like"/>
    <property type="match status" value="1"/>
</dbReference>
<feature type="domain" description="VOC" evidence="10">
    <location>
        <begin position="29"/>
        <end position="160"/>
    </location>
</feature>
<dbReference type="CDD" id="cd07250">
    <property type="entry name" value="HPPD_C_like"/>
    <property type="match status" value="1"/>
</dbReference>
<dbReference type="PANTHER" id="PTHR11959:SF1">
    <property type="entry name" value="4-HYDROXYPHENYLPYRUVATE DIOXYGENASE"/>
    <property type="match status" value="1"/>
</dbReference>
<name>A0A3S3NMP7_9ACAR</name>
<dbReference type="PIRSF" id="PIRSF009283">
    <property type="entry name" value="HPP_dOase"/>
    <property type="match status" value="1"/>
</dbReference>
<dbReference type="Gene3D" id="3.10.180.10">
    <property type="entry name" value="2,3-Dihydroxybiphenyl 1,2-Dioxygenase, domain 1"/>
    <property type="match status" value="2"/>
</dbReference>
<sequence>SISNNVKDFSEINKINGVKTNTAVGECLNFSHLTFWVGNAKQAAAHFCVHFGFEPWAYKGLETGSREEVAHVIRQNDIFIVFVSALLPCNELIGQYLIRHADGVKDIAFRVDNIDIVVERAKSRGANLVKDIWQESDEYGSVRMAVISTVGDTTHTFVEQHNYKGRFLPGFRPPLTQLSLFLNKFEKPNLQFIDHCVSSEFENKMNDSLRWYEDNLAFHRFWSIDDVNIETEFSALNFVVVSNKNESIKLNILEPAKGKRKSQVQEYLEYNGGPGVQHVAFHTSNIIETIKVLRSRGVEFLNVPQTYYTKLREKLKNSKVIVNEDLATLEQLKILLDFDDNGYLLQIFTKPLQDRPTLFFEIIQRNNFSGFGAGNFKSLFEAVEMEQKARGNLS</sequence>
<keyword evidence="12" id="KW-0670">Pyruvate</keyword>
<keyword evidence="5" id="KW-0677">Repeat</keyword>
<dbReference type="InterPro" id="IPR004360">
    <property type="entry name" value="Glyas_Fos-R_dOase_dom"/>
</dbReference>
<dbReference type="GO" id="GO:0003868">
    <property type="term" value="F:4-hydroxyphenylpyruvate dioxygenase activity"/>
    <property type="evidence" value="ECO:0007669"/>
    <property type="project" value="UniProtKB-EC"/>
</dbReference>
<dbReference type="GO" id="GO:0005789">
    <property type="term" value="C:endoplasmic reticulum membrane"/>
    <property type="evidence" value="ECO:0007669"/>
    <property type="project" value="TreeGrafter"/>
</dbReference>
<dbReference type="InterPro" id="IPR041736">
    <property type="entry name" value="4OHPhenylPyrv_dOase_N"/>
</dbReference>
<keyword evidence="12" id="KW-0223">Dioxygenase</keyword>
<dbReference type="GO" id="GO:0000139">
    <property type="term" value="C:Golgi membrane"/>
    <property type="evidence" value="ECO:0007669"/>
    <property type="project" value="TreeGrafter"/>
</dbReference>
<organism evidence="12 13">
    <name type="scientific">Dinothrombium tinctorium</name>
    <dbReference type="NCBI Taxonomy" id="1965070"/>
    <lineage>
        <taxon>Eukaryota</taxon>
        <taxon>Metazoa</taxon>
        <taxon>Ecdysozoa</taxon>
        <taxon>Arthropoda</taxon>
        <taxon>Chelicerata</taxon>
        <taxon>Arachnida</taxon>
        <taxon>Acari</taxon>
        <taxon>Acariformes</taxon>
        <taxon>Trombidiformes</taxon>
        <taxon>Prostigmata</taxon>
        <taxon>Anystina</taxon>
        <taxon>Parasitengona</taxon>
        <taxon>Trombidioidea</taxon>
        <taxon>Trombidiidae</taxon>
        <taxon>Dinothrombium</taxon>
    </lineage>
</organism>
<comment type="pathway">
    <text evidence="1">Amino-acid degradation; L-phenylalanine degradation; acetoacetate and fumarate from L-phenylalanine: step 3/6.</text>
</comment>
<comment type="caution">
    <text evidence="12">The sequence shown here is derived from an EMBL/GenBank/DDBJ whole genome shotgun (WGS) entry which is preliminary data.</text>
</comment>
<evidence type="ECO:0000256" key="7">
    <source>
        <dbReference type="ARBA" id="ARBA00023004"/>
    </source>
</evidence>
<accession>A0A3S3NMP7</accession>
<dbReference type="AlphaFoldDB" id="A0A3S3NMP7"/>
<reference evidence="12" key="2">
    <citation type="submission" date="2018-11" db="EMBL/GenBank/DDBJ databases">
        <title>Trombidioid mite genomics.</title>
        <authorList>
            <person name="Dong X."/>
        </authorList>
    </citation>
    <scope>NUCLEOTIDE SEQUENCE</scope>
    <source>
        <strain evidence="12">UoL-WK</strain>
    </source>
</reference>
<dbReference type="InterPro" id="IPR037523">
    <property type="entry name" value="VOC_core"/>
</dbReference>
<dbReference type="EMBL" id="NCKU01007630">
    <property type="protein sequence ID" value="RWS02507.1"/>
    <property type="molecule type" value="Genomic_DNA"/>
</dbReference>
<evidence type="ECO:0000256" key="8">
    <source>
        <dbReference type="ARBA" id="ARBA00023232"/>
    </source>
</evidence>
<dbReference type="PANTHER" id="PTHR11959">
    <property type="entry name" value="4-HYDROXYPHENYLPYRUVATE DIOXYGENASE"/>
    <property type="match status" value="1"/>
</dbReference>
<dbReference type="InterPro" id="IPR029068">
    <property type="entry name" value="Glyas_Bleomycin-R_OHBP_Dase"/>
</dbReference>
<dbReference type="InterPro" id="IPR005956">
    <property type="entry name" value="4OHPhenylPyrv_dOase"/>
</dbReference>
<feature type="binding site" evidence="9">
    <location>
        <position position="361"/>
    </location>
    <ligand>
        <name>Fe cation</name>
        <dbReference type="ChEBI" id="CHEBI:24875"/>
    </ligand>
</feature>
<keyword evidence="12" id="KW-0560">Oxidoreductase</keyword>
<keyword evidence="8" id="KW-0585">Phenylalanine catabolism</keyword>